<dbReference type="AlphaFoldDB" id="A0A4Y2END7"/>
<protein>
    <submittedName>
        <fullName evidence="1">Uncharacterized protein</fullName>
    </submittedName>
</protein>
<dbReference type="EMBL" id="BGPR01000634">
    <property type="protein sequence ID" value="GBM29344.1"/>
    <property type="molecule type" value="Genomic_DNA"/>
</dbReference>
<gene>
    <name evidence="1" type="ORF">AVEN_175983_1</name>
</gene>
<sequence length="119" mass="13978">MWKRVDSADHLIPCIGNLFDLSLVAIQSCNTRFEQIQRLFCDGRCNFELWSERERYLTRQSLSIFPYYTNKMTFNSDEFDCTLSVQMTDILWGFEPRGPETGTLPLDHLVVYWCSCSQS</sequence>
<organism evidence="1 2">
    <name type="scientific">Araneus ventricosus</name>
    <name type="common">Orbweaver spider</name>
    <name type="synonym">Epeira ventricosa</name>
    <dbReference type="NCBI Taxonomy" id="182803"/>
    <lineage>
        <taxon>Eukaryota</taxon>
        <taxon>Metazoa</taxon>
        <taxon>Ecdysozoa</taxon>
        <taxon>Arthropoda</taxon>
        <taxon>Chelicerata</taxon>
        <taxon>Arachnida</taxon>
        <taxon>Araneae</taxon>
        <taxon>Araneomorphae</taxon>
        <taxon>Entelegynae</taxon>
        <taxon>Araneoidea</taxon>
        <taxon>Araneidae</taxon>
        <taxon>Araneus</taxon>
    </lineage>
</organism>
<proteinExistence type="predicted"/>
<dbReference type="Proteomes" id="UP000499080">
    <property type="component" value="Unassembled WGS sequence"/>
</dbReference>
<accession>A0A4Y2END7</accession>
<evidence type="ECO:0000313" key="2">
    <source>
        <dbReference type="Proteomes" id="UP000499080"/>
    </source>
</evidence>
<keyword evidence="2" id="KW-1185">Reference proteome</keyword>
<name>A0A4Y2END7_ARAVE</name>
<evidence type="ECO:0000313" key="1">
    <source>
        <dbReference type="EMBL" id="GBM29344.1"/>
    </source>
</evidence>
<reference evidence="1 2" key="1">
    <citation type="journal article" date="2019" name="Sci. Rep.">
        <title>Orb-weaving spider Araneus ventricosus genome elucidates the spidroin gene catalogue.</title>
        <authorList>
            <person name="Kono N."/>
            <person name="Nakamura H."/>
            <person name="Ohtoshi R."/>
            <person name="Moran D.A.P."/>
            <person name="Shinohara A."/>
            <person name="Yoshida Y."/>
            <person name="Fujiwara M."/>
            <person name="Mori M."/>
            <person name="Tomita M."/>
            <person name="Arakawa K."/>
        </authorList>
    </citation>
    <scope>NUCLEOTIDE SEQUENCE [LARGE SCALE GENOMIC DNA]</scope>
</reference>
<comment type="caution">
    <text evidence="1">The sequence shown here is derived from an EMBL/GenBank/DDBJ whole genome shotgun (WGS) entry which is preliminary data.</text>
</comment>